<dbReference type="STRING" id="29529.SAMN04488122_1469"/>
<dbReference type="InterPro" id="IPR025921">
    <property type="entry name" value="HmuY"/>
</dbReference>
<dbReference type="RefSeq" id="WP_089892505.1">
    <property type="nucleotide sequence ID" value="NZ_FOJG01000001.1"/>
</dbReference>
<dbReference type="Pfam" id="PF14064">
    <property type="entry name" value="HmuY"/>
    <property type="match status" value="1"/>
</dbReference>
<dbReference type="OrthoDB" id="5510929at2"/>
<dbReference type="AlphaFoldDB" id="A0A1I0QGV2"/>
<name>A0A1I0QGV2_9BACT</name>
<gene>
    <name evidence="1" type="ORF">SAMN04488122_1469</name>
</gene>
<dbReference type="Proteomes" id="UP000199310">
    <property type="component" value="Unassembled WGS sequence"/>
</dbReference>
<evidence type="ECO:0000313" key="2">
    <source>
        <dbReference type="Proteomes" id="UP000199310"/>
    </source>
</evidence>
<proteinExistence type="predicted"/>
<dbReference type="CDD" id="cd12105">
    <property type="entry name" value="HmuY"/>
    <property type="match status" value="1"/>
</dbReference>
<accession>A0A1I0QGV2</accession>
<evidence type="ECO:0000313" key="1">
    <source>
        <dbReference type="EMBL" id="SEW26361.1"/>
    </source>
</evidence>
<protein>
    <submittedName>
        <fullName evidence="1">HmuY protein</fullName>
    </submittedName>
</protein>
<organism evidence="1 2">
    <name type="scientific">Chitinophaga arvensicola</name>
    <dbReference type="NCBI Taxonomy" id="29529"/>
    <lineage>
        <taxon>Bacteria</taxon>
        <taxon>Pseudomonadati</taxon>
        <taxon>Bacteroidota</taxon>
        <taxon>Chitinophagia</taxon>
        <taxon>Chitinophagales</taxon>
        <taxon>Chitinophagaceae</taxon>
        <taxon>Chitinophaga</taxon>
    </lineage>
</organism>
<dbReference type="PROSITE" id="PS51257">
    <property type="entry name" value="PROKAR_LIPOPROTEIN"/>
    <property type="match status" value="1"/>
</dbReference>
<dbReference type="EMBL" id="FOJG01000001">
    <property type="protein sequence ID" value="SEW26361.1"/>
    <property type="molecule type" value="Genomic_DNA"/>
</dbReference>
<keyword evidence="2" id="KW-1185">Reference proteome</keyword>
<reference evidence="2" key="1">
    <citation type="submission" date="2016-10" db="EMBL/GenBank/DDBJ databases">
        <authorList>
            <person name="Varghese N."/>
            <person name="Submissions S."/>
        </authorList>
    </citation>
    <scope>NUCLEOTIDE SEQUENCE [LARGE SCALE GENOMIC DNA]</scope>
    <source>
        <strain evidence="2">DSM 3695</strain>
    </source>
</reference>
<sequence length="232" mass="25601">MKLRVVAIVALIAGMAACKKDDNNTPKKNYEDGKSTVIYDMAGDTRASVGDGIDGKEKKPFATFLFSFKTGRQSWDTSLANRQSNSWDLAFTDLYNSLVIVNNGTKNRSPGKGGSGVGAIVLYDKPYADVSTAPDDEYFKSNDLVSIGWDGYPLPSDKGWYFYSLTTHLARAMPNRTFVVRTADGKFAKLELISMYKGNPPAVTDLLWPAPYFTIRYFLQEDGSRNLATPAN</sequence>